<name>A0A240E7F5_9GAMM</name>
<dbReference type="PANTHER" id="PTHR47918">
    <property type="entry name" value="DNA-BINDING PROTEIN FIS"/>
    <property type="match status" value="1"/>
</dbReference>
<organism evidence="2 3">
    <name type="scientific">Acinetobacter puyangensis</name>
    <dbReference type="NCBI Taxonomy" id="1096779"/>
    <lineage>
        <taxon>Bacteria</taxon>
        <taxon>Pseudomonadati</taxon>
        <taxon>Pseudomonadota</taxon>
        <taxon>Gammaproteobacteria</taxon>
        <taxon>Moraxellales</taxon>
        <taxon>Moraxellaceae</taxon>
        <taxon>Acinetobacter</taxon>
    </lineage>
</organism>
<gene>
    <name evidence="2" type="ORF">SAMN05421731_102334</name>
</gene>
<dbReference type="AlphaFoldDB" id="A0A240E7F5"/>
<keyword evidence="3" id="KW-1185">Reference proteome</keyword>
<evidence type="ECO:0000313" key="2">
    <source>
        <dbReference type="EMBL" id="SNX44173.1"/>
    </source>
</evidence>
<dbReference type="Proteomes" id="UP000219042">
    <property type="component" value="Unassembled WGS sequence"/>
</dbReference>
<protein>
    <submittedName>
        <fullName evidence="2">Fis family transcriptional regulator, factor for inversion stimulation protein</fullName>
    </submittedName>
</protein>
<dbReference type="OrthoDB" id="6712985at2"/>
<dbReference type="Pfam" id="PF02954">
    <property type="entry name" value="HTH_8"/>
    <property type="match status" value="1"/>
</dbReference>
<dbReference type="InterPro" id="IPR002197">
    <property type="entry name" value="HTH_Fis"/>
</dbReference>
<proteinExistence type="predicted"/>
<dbReference type="PRINTS" id="PR01590">
    <property type="entry name" value="HTHFIS"/>
</dbReference>
<dbReference type="EMBL" id="OANT01000002">
    <property type="protein sequence ID" value="SNX44173.1"/>
    <property type="molecule type" value="Genomic_DNA"/>
</dbReference>
<evidence type="ECO:0000259" key="1">
    <source>
        <dbReference type="Pfam" id="PF02954"/>
    </source>
</evidence>
<dbReference type="RefSeq" id="WP_097078421.1">
    <property type="nucleotide sequence ID" value="NZ_BAABHT010000003.1"/>
</dbReference>
<dbReference type="InterPro" id="IPR009057">
    <property type="entry name" value="Homeodomain-like_sf"/>
</dbReference>
<accession>A0A240E7F5</accession>
<reference evidence="3" key="1">
    <citation type="submission" date="2016-09" db="EMBL/GenBank/DDBJ databases">
        <authorList>
            <person name="Varghese N."/>
            <person name="Submissions S."/>
        </authorList>
    </citation>
    <scope>NUCLEOTIDE SEQUENCE [LARGE SCALE GENOMIC DNA]</scope>
    <source>
        <strain evidence="3">ANC 4466</strain>
    </source>
</reference>
<dbReference type="PANTHER" id="PTHR47918:SF1">
    <property type="entry name" value="DNA-BINDING PROTEIN FIS"/>
    <property type="match status" value="1"/>
</dbReference>
<dbReference type="InterPro" id="IPR050207">
    <property type="entry name" value="Trans_regulatory_Fis"/>
</dbReference>
<feature type="domain" description="DNA binding HTH" evidence="1">
    <location>
        <begin position="27"/>
        <end position="67"/>
    </location>
</feature>
<evidence type="ECO:0000313" key="3">
    <source>
        <dbReference type="Proteomes" id="UP000219042"/>
    </source>
</evidence>
<dbReference type="GO" id="GO:0043565">
    <property type="term" value="F:sequence-specific DNA binding"/>
    <property type="evidence" value="ECO:0007669"/>
    <property type="project" value="InterPro"/>
</dbReference>
<dbReference type="Gene3D" id="1.10.10.60">
    <property type="entry name" value="Homeodomain-like"/>
    <property type="match status" value="1"/>
</dbReference>
<sequence length="71" mass="7992">MKEAILTHAKIDELIQSDSKNLFRDVLAIIEKPVIESVLIRCRGNQTAAAEILGLNRGTMRQKMKKLGMLK</sequence>
<dbReference type="SUPFAM" id="SSF46689">
    <property type="entry name" value="Homeodomain-like"/>
    <property type="match status" value="1"/>
</dbReference>